<gene>
    <name evidence="3" type="ORF">TTHERM_01102640</name>
</gene>
<dbReference type="KEGG" id="tet:TTHERM_01102640"/>
<keyword evidence="1 3" id="KW-0812">Transmembrane</keyword>
<dbReference type="AlphaFoldDB" id="Q23RP6"/>
<feature type="chain" id="PRO_5004202349" evidence="2">
    <location>
        <begin position="19"/>
        <end position="433"/>
    </location>
</feature>
<evidence type="ECO:0000256" key="2">
    <source>
        <dbReference type="SAM" id="SignalP"/>
    </source>
</evidence>
<evidence type="ECO:0000256" key="1">
    <source>
        <dbReference type="SAM" id="Phobius"/>
    </source>
</evidence>
<dbReference type="GeneID" id="7824954"/>
<organism evidence="3 4">
    <name type="scientific">Tetrahymena thermophila (strain SB210)</name>
    <dbReference type="NCBI Taxonomy" id="312017"/>
    <lineage>
        <taxon>Eukaryota</taxon>
        <taxon>Sar</taxon>
        <taxon>Alveolata</taxon>
        <taxon>Ciliophora</taxon>
        <taxon>Intramacronucleata</taxon>
        <taxon>Oligohymenophorea</taxon>
        <taxon>Hymenostomatida</taxon>
        <taxon>Tetrahymenina</taxon>
        <taxon>Tetrahymenidae</taxon>
        <taxon>Tetrahymena</taxon>
    </lineage>
</organism>
<keyword evidence="1" id="KW-0472">Membrane</keyword>
<evidence type="ECO:0000313" key="3">
    <source>
        <dbReference type="EMBL" id="EAR99191.2"/>
    </source>
</evidence>
<evidence type="ECO:0000313" key="4">
    <source>
        <dbReference type="Proteomes" id="UP000009168"/>
    </source>
</evidence>
<keyword evidence="4" id="KW-1185">Reference proteome</keyword>
<keyword evidence="1" id="KW-1133">Transmembrane helix</keyword>
<dbReference type="HOGENOM" id="CLU_054678_0_0_1"/>
<dbReference type="InterPro" id="IPR021109">
    <property type="entry name" value="Peptidase_aspartic_dom_sf"/>
</dbReference>
<dbReference type="Proteomes" id="UP000009168">
    <property type="component" value="Unassembled WGS sequence"/>
</dbReference>
<name>Q23RP6_TETTS</name>
<dbReference type="InParanoid" id="Q23RP6"/>
<accession>Q23RP6</accession>
<dbReference type="SUPFAM" id="SSF50630">
    <property type="entry name" value="Acid proteases"/>
    <property type="match status" value="1"/>
</dbReference>
<dbReference type="RefSeq" id="XP_001019436.2">
    <property type="nucleotide sequence ID" value="XM_001019436.2"/>
</dbReference>
<dbReference type="EMBL" id="GG662643">
    <property type="protein sequence ID" value="EAR99191.2"/>
    <property type="molecule type" value="Genomic_DNA"/>
</dbReference>
<feature type="signal peptide" evidence="2">
    <location>
        <begin position="1"/>
        <end position="18"/>
    </location>
</feature>
<protein>
    <submittedName>
        <fullName evidence="3">Transmembrane protein, putative</fullName>
    </submittedName>
</protein>
<sequence length="433" mass="49791">MLRFLTFILVLILQKKQAFCIETITTHYDSNQLQVQVNLNVGSPPVPLALDVYFGTVQQQSQSQSQLSLGQYIFDQSIQQTSPDFYELLSSAGIEVLYDTTKSSTSQLGNSFQRQNNQGTYIQGVYVNDILSFKSIQGKYNFACVQQVQNMYSAFSDGQIIFNRIYQNLFDQLYQQNAIKTSDYILRGSQYIVHQSDDVSFLQNSIEISFDLDKNSSYYDFPSNPMINNIDTFEIMNYGIYLDGQDVTDKVKTRKLSFDQINSQRGYIDVSTYIPKDLFNIISMKYNLPPNGQSYSNCKQCQCQEVANLPEIALITEQYKITIQPNQYMSYRDGECNFNLISSDSFNIAFPLMFNNINIMYQKSSNSIKLINAELINHLNLNSIIATFSIFSAINFISLIYFSSVWLLKFKLYKSENLHKIEAANVFEINKNK</sequence>
<feature type="transmembrane region" description="Helical" evidence="1">
    <location>
        <begin position="384"/>
        <end position="408"/>
    </location>
</feature>
<reference evidence="4" key="1">
    <citation type="journal article" date="2006" name="PLoS Biol.">
        <title>Macronuclear genome sequence of the ciliate Tetrahymena thermophila, a model eukaryote.</title>
        <authorList>
            <person name="Eisen J.A."/>
            <person name="Coyne R.S."/>
            <person name="Wu M."/>
            <person name="Wu D."/>
            <person name="Thiagarajan M."/>
            <person name="Wortman J.R."/>
            <person name="Badger J.H."/>
            <person name="Ren Q."/>
            <person name="Amedeo P."/>
            <person name="Jones K.M."/>
            <person name="Tallon L.J."/>
            <person name="Delcher A.L."/>
            <person name="Salzberg S.L."/>
            <person name="Silva J.C."/>
            <person name="Haas B.J."/>
            <person name="Majoros W.H."/>
            <person name="Farzad M."/>
            <person name="Carlton J.M."/>
            <person name="Smith R.K. Jr."/>
            <person name="Garg J."/>
            <person name="Pearlman R.E."/>
            <person name="Karrer K.M."/>
            <person name="Sun L."/>
            <person name="Manning G."/>
            <person name="Elde N.C."/>
            <person name="Turkewitz A.P."/>
            <person name="Asai D.J."/>
            <person name="Wilkes D.E."/>
            <person name="Wang Y."/>
            <person name="Cai H."/>
            <person name="Collins K."/>
            <person name="Stewart B.A."/>
            <person name="Lee S.R."/>
            <person name="Wilamowska K."/>
            <person name="Weinberg Z."/>
            <person name="Ruzzo W.L."/>
            <person name="Wloga D."/>
            <person name="Gaertig J."/>
            <person name="Frankel J."/>
            <person name="Tsao C.-C."/>
            <person name="Gorovsky M.A."/>
            <person name="Keeling P.J."/>
            <person name="Waller R.F."/>
            <person name="Patron N.J."/>
            <person name="Cherry J.M."/>
            <person name="Stover N.A."/>
            <person name="Krieger C.J."/>
            <person name="del Toro C."/>
            <person name="Ryder H.F."/>
            <person name="Williamson S.C."/>
            <person name="Barbeau R.A."/>
            <person name="Hamilton E.P."/>
            <person name="Orias E."/>
        </authorList>
    </citation>
    <scope>NUCLEOTIDE SEQUENCE [LARGE SCALE GENOMIC DNA]</scope>
    <source>
        <strain evidence="4">SB210</strain>
    </source>
</reference>
<proteinExistence type="predicted"/>
<dbReference type="Gene3D" id="2.40.70.10">
    <property type="entry name" value="Acid Proteases"/>
    <property type="match status" value="1"/>
</dbReference>
<keyword evidence="2" id="KW-0732">Signal</keyword>